<sequence length="69" mass="7841">MASHDAEWERHADGTHISFPIRPRDADGVPAWCGVNCSGDFLIDLGRRVVFEKREDAALATVFWRAEER</sequence>
<evidence type="ECO:0000313" key="1">
    <source>
        <dbReference type="EMBL" id="CAA9390123.1"/>
    </source>
</evidence>
<name>A0A6J4NR78_9BACT</name>
<accession>A0A6J4NR78</accession>
<reference evidence="1" key="1">
    <citation type="submission" date="2020-02" db="EMBL/GenBank/DDBJ databases">
        <authorList>
            <person name="Meier V. D."/>
        </authorList>
    </citation>
    <scope>NUCLEOTIDE SEQUENCE</scope>
    <source>
        <strain evidence="1">AVDCRST_MAG64</strain>
    </source>
</reference>
<dbReference type="AlphaFoldDB" id="A0A6J4NR78"/>
<proteinExistence type="predicted"/>
<protein>
    <submittedName>
        <fullName evidence="1">Uncharacterized protein</fullName>
    </submittedName>
</protein>
<organism evidence="1">
    <name type="scientific">uncultured Phycisphaerae bacterium</name>
    <dbReference type="NCBI Taxonomy" id="904963"/>
    <lineage>
        <taxon>Bacteria</taxon>
        <taxon>Pseudomonadati</taxon>
        <taxon>Planctomycetota</taxon>
        <taxon>Phycisphaerae</taxon>
        <taxon>environmental samples</taxon>
    </lineage>
</organism>
<dbReference type="EMBL" id="CADCUQ010000266">
    <property type="protein sequence ID" value="CAA9390123.1"/>
    <property type="molecule type" value="Genomic_DNA"/>
</dbReference>
<gene>
    <name evidence="1" type="ORF">AVDCRST_MAG64-1147</name>
</gene>